<comment type="caution">
    <text evidence="8">The sequence shown here is derived from an EMBL/GenBank/DDBJ whole genome shotgun (WGS) entry which is preliminary data.</text>
</comment>
<dbReference type="PANTHER" id="PTHR46566:SF5">
    <property type="entry name" value="1-PHOSPHOFRUCTOKINASE"/>
    <property type="match status" value="1"/>
</dbReference>
<dbReference type="Pfam" id="PF00294">
    <property type="entry name" value="PfkB"/>
    <property type="match status" value="1"/>
</dbReference>
<gene>
    <name evidence="8" type="ORF">M1O15_25345</name>
</gene>
<evidence type="ECO:0000256" key="1">
    <source>
        <dbReference type="ARBA" id="ARBA00010688"/>
    </source>
</evidence>
<name>A0ABT0IH70_9ACTN</name>
<dbReference type="PIRSF" id="PIRSF000535">
    <property type="entry name" value="1PFK/6PFK/LacC"/>
    <property type="match status" value="1"/>
</dbReference>
<dbReference type="PROSITE" id="PS00583">
    <property type="entry name" value="PFKB_KINASES_1"/>
    <property type="match status" value="1"/>
</dbReference>
<feature type="domain" description="Carbohydrate kinase PfkB" evidence="7">
    <location>
        <begin position="22"/>
        <end position="292"/>
    </location>
</feature>
<evidence type="ECO:0000313" key="9">
    <source>
        <dbReference type="Proteomes" id="UP001522868"/>
    </source>
</evidence>
<dbReference type="PANTHER" id="PTHR46566">
    <property type="entry name" value="1-PHOSPHOFRUCTOKINASE-RELATED"/>
    <property type="match status" value="1"/>
</dbReference>
<dbReference type="EMBL" id="JALPTH010000029">
    <property type="protein sequence ID" value="MCK8680661.1"/>
    <property type="molecule type" value="Genomic_DNA"/>
</dbReference>
<dbReference type="InterPro" id="IPR029056">
    <property type="entry name" value="Ribokinase-like"/>
</dbReference>
<proteinExistence type="inferred from homology"/>
<evidence type="ECO:0000256" key="4">
    <source>
        <dbReference type="ARBA" id="ARBA00022777"/>
    </source>
</evidence>
<dbReference type="NCBIfam" id="TIGR03168">
    <property type="entry name" value="1-PFK"/>
    <property type="match status" value="1"/>
</dbReference>
<protein>
    <submittedName>
        <fullName evidence="8">1-phosphofructokinase family hexose kinase</fullName>
    </submittedName>
</protein>
<keyword evidence="4" id="KW-0418">Kinase</keyword>
<organism evidence="8 9">
    <name type="scientific">Streptomyces lichenis</name>
    <dbReference type="NCBI Taxonomy" id="2306967"/>
    <lineage>
        <taxon>Bacteria</taxon>
        <taxon>Bacillati</taxon>
        <taxon>Actinomycetota</taxon>
        <taxon>Actinomycetes</taxon>
        <taxon>Kitasatosporales</taxon>
        <taxon>Streptomycetaceae</taxon>
        <taxon>Streptomyces</taxon>
    </lineage>
</organism>
<dbReference type="InterPro" id="IPR002173">
    <property type="entry name" value="Carboh/pur_kinase_PfkB_CS"/>
</dbReference>
<dbReference type="Proteomes" id="UP001522868">
    <property type="component" value="Unassembled WGS sequence"/>
</dbReference>
<dbReference type="PROSITE" id="PS00584">
    <property type="entry name" value="PFKB_KINASES_2"/>
    <property type="match status" value="1"/>
</dbReference>
<evidence type="ECO:0000259" key="7">
    <source>
        <dbReference type="Pfam" id="PF00294"/>
    </source>
</evidence>
<dbReference type="SUPFAM" id="SSF53613">
    <property type="entry name" value="Ribokinase-like"/>
    <property type="match status" value="1"/>
</dbReference>
<evidence type="ECO:0000256" key="6">
    <source>
        <dbReference type="PIRNR" id="PIRNR000535"/>
    </source>
</evidence>
<accession>A0ABT0IH70</accession>
<dbReference type="Gene3D" id="3.40.1190.20">
    <property type="match status" value="1"/>
</dbReference>
<keyword evidence="9" id="KW-1185">Reference proteome</keyword>
<evidence type="ECO:0000256" key="5">
    <source>
        <dbReference type="ARBA" id="ARBA00022840"/>
    </source>
</evidence>
<keyword evidence="3" id="KW-0547">Nucleotide-binding</keyword>
<evidence type="ECO:0000256" key="3">
    <source>
        <dbReference type="ARBA" id="ARBA00022741"/>
    </source>
</evidence>
<evidence type="ECO:0000256" key="2">
    <source>
        <dbReference type="ARBA" id="ARBA00022679"/>
    </source>
</evidence>
<dbReference type="InterPro" id="IPR011611">
    <property type="entry name" value="PfkB_dom"/>
</dbReference>
<reference evidence="8 9" key="1">
    <citation type="submission" date="2022-04" db="EMBL/GenBank/DDBJ databases">
        <title>Streptomyces sp. nov. LCR6-01 isolated from Lichen of Dirinaria sp.</title>
        <authorList>
            <person name="Kanchanasin P."/>
            <person name="Tanasupawat S."/>
            <person name="Phongsopitanun W."/>
        </authorList>
    </citation>
    <scope>NUCLEOTIDE SEQUENCE [LARGE SCALE GENOMIC DNA]</scope>
    <source>
        <strain evidence="8 9">LCR6-01</strain>
    </source>
</reference>
<evidence type="ECO:0000313" key="8">
    <source>
        <dbReference type="EMBL" id="MCK8680661.1"/>
    </source>
</evidence>
<dbReference type="RefSeq" id="WP_248636483.1">
    <property type="nucleotide sequence ID" value="NZ_JALPTH010000029.1"/>
</dbReference>
<keyword evidence="5" id="KW-0067">ATP-binding</keyword>
<keyword evidence="2 6" id="KW-0808">Transferase</keyword>
<comment type="similarity">
    <text evidence="1">Belongs to the carbohydrate kinase PfkB family.</text>
</comment>
<dbReference type="CDD" id="cd01164">
    <property type="entry name" value="FruK_PfkB_like"/>
    <property type="match status" value="1"/>
</dbReference>
<sequence length="321" mass="32504">MIITVTPNPALDITHRLDTLRPHTSHRVAEVHEQAGGKGVNTARVLTALGRPATAVLPLGGPTGDLLRADLARSGIRHRAVPLAHGSTRRTLTLVHDGDATVLNEPGPRLDPADFGALRAAVAELLPGARALTLAGSLPPGLPGHAYRSLTELAAAHRVPVVLDTSGKALLAALPAGPAVVKPNAAELAETTGLDDPLAAARTLAGDTGTAVVASLGADGLLAVTPQGSWRARLSRPLPAAGPAGRNPTGAGDSAVAALAAGLADGTPWPELLADAVALSAATVLTRHAGAFDPQAHRELRPAVVVTRLPEPSRPRTAPCP</sequence>
<dbReference type="InterPro" id="IPR017583">
    <property type="entry name" value="Tagatose/fructose_Pkinase"/>
</dbReference>